<dbReference type="NCBIfam" id="NF006169">
    <property type="entry name" value="PRK08310.1"/>
    <property type="match status" value="1"/>
</dbReference>
<proteinExistence type="predicted"/>
<dbReference type="Proteomes" id="UP000887540">
    <property type="component" value="Unplaced"/>
</dbReference>
<dbReference type="InterPro" id="IPR023631">
    <property type="entry name" value="Amidase_dom"/>
</dbReference>
<dbReference type="PANTHER" id="PTHR46310">
    <property type="entry name" value="AMIDASE 1"/>
    <property type="match status" value="1"/>
</dbReference>
<evidence type="ECO:0000313" key="3">
    <source>
        <dbReference type="WBParaSite" id="ACRNAN_scaffold10331.g11785.t1"/>
    </source>
</evidence>
<evidence type="ECO:0000259" key="1">
    <source>
        <dbReference type="Pfam" id="PF01425"/>
    </source>
</evidence>
<dbReference type="Pfam" id="PF01425">
    <property type="entry name" value="Amidase"/>
    <property type="match status" value="1"/>
</dbReference>
<feature type="domain" description="Amidase" evidence="1">
    <location>
        <begin position="24"/>
        <end position="387"/>
    </location>
</feature>
<keyword evidence="2" id="KW-1185">Reference proteome</keyword>
<sequence length="401" mass="44333">MLPGVKGSLNSFLDLPEILLPHAISGPLSGYTFAVKDIFDITGYKTGVGNPDIYQESEVKLKNAHAVQKLLDAGARFVGKTQTEEMVWSLSGLSTHLPSAINPKAPNRTTGGSSSGSAAVVSACEVDMALCSDTIGSIRGPASFCGIIGLRPTYGRVSLEGVFPGGPSLDVAGWYARDIDVYEKVGEVLLDKRELPKLDIKNAKIVTLKQFNELLLGEEEKREYKRMVDVLEKIFGDIVILEPLKYSFDELLNIVSRIRGYETWSLFGKWFAEKDRNLMPPVKSRFIRASSITKEQNQQDVQTRELIKQELFSLLTGNRIMMLPTTPSCSLLRTASHDEWDQFRDKAGKLFSLSCLSGFPEISIPLGKVHGAPFGISLLGPENSDKFLIKIARKVLEYKEQ</sequence>
<evidence type="ECO:0000313" key="2">
    <source>
        <dbReference type="Proteomes" id="UP000887540"/>
    </source>
</evidence>
<dbReference type="WBParaSite" id="ACRNAN_scaffold10331.g11785.t1">
    <property type="protein sequence ID" value="ACRNAN_scaffold10331.g11785.t1"/>
    <property type="gene ID" value="ACRNAN_scaffold10331.g11785"/>
</dbReference>
<reference evidence="3" key="1">
    <citation type="submission" date="2022-11" db="UniProtKB">
        <authorList>
            <consortium name="WormBaseParasite"/>
        </authorList>
    </citation>
    <scope>IDENTIFICATION</scope>
</reference>
<dbReference type="Gene3D" id="3.90.1300.10">
    <property type="entry name" value="Amidase signature (AS) domain"/>
    <property type="match status" value="1"/>
</dbReference>
<organism evidence="2 3">
    <name type="scientific">Acrobeloides nanus</name>
    <dbReference type="NCBI Taxonomy" id="290746"/>
    <lineage>
        <taxon>Eukaryota</taxon>
        <taxon>Metazoa</taxon>
        <taxon>Ecdysozoa</taxon>
        <taxon>Nematoda</taxon>
        <taxon>Chromadorea</taxon>
        <taxon>Rhabditida</taxon>
        <taxon>Tylenchina</taxon>
        <taxon>Cephalobomorpha</taxon>
        <taxon>Cephaloboidea</taxon>
        <taxon>Cephalobidae</taxon>
        <taxon>Acrobeloides</taxon>
    </lineage>
</organism>
<dbReference type="AlphaFoldDB" id="A0A914CFH8"/>
<dbReference type="PANTHER" id="PTHR46310:SF7">
    <property type="entry name" value="AMIDASE 1"/>
    <property type="match status" value="1"/>
</dbReference>
<name>A0A914CFH8_9BILA</name>
<dbReference type="SUPFAM" id="SSF75304">
    <property type="entry name" value="Amidase signature (AS) enzymes"/>
    <property type="match status" value="1"/>
</dbReference>
<dbReference type="InterPro" id="IPR036928">
    <property type="entry name" value="AS_sf"/>
</dbReference>
<protein>
    <submittedName>
        <fullName evidence="3">Amidase domain-containing protein</fullName>
    </submittedName>
</protein>
<accession>A0A914CFH8</accession>